<dbReference type="GO" id="GO:0008061">
    <property type="term" value="F:chitin binding"/>
    <property type="evidence" value="ECO:0007669"/>
    <property type="project" value="UniProtKB-UniRule"/>
</dbReference>
<dbReference type="InterPro" id="IPR023346">
    <property type="entry name" value="Lysozyme-like_dom_sf"/>
</dbReference>
<comment type="caution">
    <text evidence="15">The sequence shown here is derived from an EMBL/GenBank/DDBJ whole genome shotgun (WGS) entry which is preliminary data.</text>
</comment>
<dbReference type="EMBL" id="JAJJMA010095128">
    <property type="protein sequence ID" value="MCL7029874.1"/>
    <property type="molecule type" value="Genomic_DNA"/>
</dbReference>
<dbReference type="PANTHER" id="PTHR22595:SF197">
    <property type="entry name" value="CHITINASE FAMILY PROTEIN"/>
    <property type="match status" value="1"/>
</dbReference>
<keyword evidence="5" id="KW-0146">Chitin degradation</keyword>
<gene>
    <name evidence="15" type="ORF">MKW94_022780</name>
</gene>
<dbReference type="InterPro" id="IPR001002">
    <property type="entry name" value="Chitin-bd_1"/>
</dbReference>
<evidence type="ECO:0000256" key="4">
    <source>
        <dbReference type="ARBA" id="ARBA00022801"/>
    </source>
</evidence>
<dbReference type="GO" id="GO:0008843">
    <property type="term" value="F:endochitinase activity"/>
    <property type="evidence" value="ECO:0007669"/>
    <property type="project" value="UniProtKB-EC"/>
</dbReference>
<dbReference type="EC" id="3.2.1.14" evidence="2"/>
<evidence type="ECO:0000256" key="2">
    <source>
        <dbReference type="ARBA" id="ARBA00012729"/>
    </source>
</evidence>
<feature type="disulfide bond" evidence="11 12">
    <location>
        <begin position="37"/>
        <end position="51"/>
    </location>
</feature>
<keyword evidence="13" id="KW-0732">Signal</keyword>
<keyword evidence="7" id="KW-0119">Carbohydrate metabolism</keyword>
<keyword evidence="16" id="KW-1185">Reference proteome</keyword>
<dbReference type="PROSITE" id="PS50941">
    <property type="entry name" value="CHIT_BIND_I_2"/>
    <property type="match status" value="1"/>
</dbReference>
<feature type="disulfide bond" evidence="11 12">
    <location>
        <begin position="32"/>
        <end position="44"/>
    </location>
</feature>
<dbReference type="Proteomes" id="UP001177140">
    <property type="component" value="Unassembled WGS sequence"/>
</dbReference>
<evidence type="ECO:0000256" key="11">
    <source>
        <dbReference type="PIRSR" id="PIRSR001060-2"/>
    </source>
</evidence>
<comment type="caution">
    <text evidence="12">Lacks conserved residue(s) required for the propagation of feature annotation.</text>
</comment>
<feature type="active site" description="Proton donor" evidence="10">
    <location>
        <position position="135"/>
    </location>
</feature>
<evidence type="ECO:0000256" key="5">
    <source>
        <dbReference type="ARBA" id="ARBA00023024"/>
    </source>
</evidence>
<evidence type="ECO:0000313" key="15">
    <source>
        <dbReference type="EMBL" id="MCL7029874.1"/>
    </source>
</evidence>
<dbReference type="SMART" id="SM00270">
    <property type="entry name" value="ChtBD1"/>
    <property type="match status" value="1"/>
</dbReference>
<dbReference type="Gene3D" id="1.10.530.10">
    <property type="match status" value="1"/>
</dbReference>
<feature type="disulfide bond" evidence="11">
    <location>
        <begin position="93"/>
        <end position="140"/>
    </location>
</feature>
<dbReference type="PIRSF" id="PIRSF001060">
    <property type="entry name" value="Endochitinase"/>
    <property type="match status" value="1"/>
</dbReference>
<protein>
    <recommendedName>
        <fullName evidence="2">chitinase</fullName>
        <ecNumber evidence="2">3.2.1.14</ecNumber>
    </recommendedName>
</protein>
<dbReference type="Pfam" id="PF00182">
    <property type="entry name" value="Glyco_hydro_19"/>
    <property type="match status" value="1"/>
</dbReference>
<evidence type="ECO:0000256" key="3">
    <source>
        <dbReference type="ARBA" id="ARBA00022669"/>
    </source>
</evidence>
<dbReference type="SUPFAM" id="SSF57016">
    <property type="entry name" value="Plant lectins/antimicrobial peptides"/>
    <property type="match status" value="1"/>
</dbReference>
<evidence type="ECO:0000256" key="7">
    <source>
        <dbReference type="ARBA" id="ARBA00023277"/>
    </source>
</evidence>
<dbReference type="InterPro" id="IPR036861">
    <property type="entry name" value="Endochitinase-like_sf"/>
</dbReference>
<dbReference type="GO" id="GO:0016998">
    <property type="term" value="P:cell wall macromolecule catabolic process"/>
    <property type="evidence" value="ECO:0007669"/>
    <property type="project" value="InterPro"/>
</dbReference>
<dbReference type="CDD" id="cd00035">
    <property type="entry name" value="ChtBD1"/>
    <property type="match status" value="1"/>
</dbReference>
<feature type="disulfide bond" evidence="11">
    <location>
        <begin position="153"/>
        <end position="162"/>
    </location>
</feature>
<keyword evidence="6 11" id="KW-1015">Disulfide bond</keyword>
<dbReference type="Gene3D" id="3.30.20.10">
    <property type="entry name" value="Endochitinase, domain 2"/>
    <property type="match status" value="1"/>
</dbReference>
<dbReference type="FunFam" id="3.30.20.10:FF:000001">
    <property type="entry name" value="Endochitinase (Chitinase)"/>
    <property type="match status" value="1"/>
</dbReference>
<evidence type="ECO:0000256" key="6">
    <source>
        <dbReference type="ARBA" id="ARBA00023157"/>
    </source>
</evidence>
<dbReference type="AlphaFoldDB" id="A0AA41RZ95"/>
<dbReference type="SUPFAM" id="SSF53955">
    <property type="entry name" value="Lysozyme-like"/>
    <property type="match status" value="1"/>
</dbReference>
<feature type="disulfide bond" evidence="11">
    <location>
        <begin position="242"/>
        <end position="274"/>
    </location>
</feature>
<dbReference type="InterPro" id="IPR000726">
    <property type="entry name" value="Glyco_hydro_19_cat"/>
</dbReference>
<keyword evidence="4" id="KW-0378">Hydrolase</keyword>
<comment type="catalytic activity">
    <reaction evidence="1">
        <text>Random endo-hydrolysis of N-acetyl-beta-D-glucosaminide (1-&gt;4)-beta-linkages in chitin and chitodextrins.</text>
        <dbReference type="EC" id="3.2.1.14"/>
    </reaction>
</comment>
<evidence type="ECO:0000256" key="1">
    <source>
        <dbReference type="ARBA" id="ARBA00000822"/>
    </source>
</evidence>
<name>A0AA41RZ95_PAPNU</name>
<dbReference type="Gene3D" id="3.30.60.10">
    <property type="entry name" value="Endochitinase-like"/>
    <property type="match status" value="1"/>
</dbReference>
<evidence type="ECO:0000256" key="13">
    <source>
        <dbReference type="SAM" id="SignalP"/>
    </source>
</evidence>
<evidence type="ECO:0000256" key="12">
    <source>
        <dbReference type="PROSITE-ProRule" id="PRU00261"/>
    </source>
</evidence>
<feature type="signal peptide" evidence="13">
    <location>
        <begin position="1"/>
        <end position="22"/>
    </location>
</feature>
<evidence type="ECO:0000256" key="10">
    <source>
        <dbReference type="PIRSR" id="PIRSR001060-1"/>
    </source>
</evidence>
<feature type="domain" description="Chitin-binding type-1" evidence="14">
    <location>
        <begin position="27"/>
        <end position="62"/>
    </location>
</feature>
<feature type="chain" id="PRO_5041256760" description="chitinase" evidence="13">
    <location>
        <begin position="23"/>
        <end position="274"/>
    </location>
</feature>
<dbReference type="GO" id="GO:0006032">
    <property type="term" value="P:chitin catabolic process"/>
    <property type="evidence" value="ECO:0007669"/>
    <property type="project" value="UniProtKB-KW"/>
</dbReference>
<accession>A0AA41RZ95</accession>
<dbReference type="PROSITE" id="PS00774">
    <property type="entry name" value="CHITINASE_19_2"/>
    <property type="match status" value="1"/>
</dbReference>
<dbReference type="PROSITE" id="PS00773">
    <property type="entry name" value="CHITINASE_19_1"/>
    <property type="match status" value="1"/>
</dbReference>
<evidence type="ECO:0000259" key="14">
    <source>
        <dbReference type="PROSITE" id="PS50941"/>
    </source>
</evidence>
<keyword evidence="8" id="KW-0326">Glycosidase</keyword>
<dbReference type="InterPro" id="IPR016283">
    <property type="entry name" value="Glyco_hydro_19"/>
</dbReference>
<organism evidence="15 16">
    <name type="scientific">Papaver nudicaule</name>
    <name type="common">Iceland poppy</name>
    <dbReference type="NCBI Taxonomy" id="74823"/>
    <lineage>
        <taxon>Eukaryota</taxon>
        <taxon>Viridiplantae</taxon>
        <taxon>Streptophyta</taxon>
        <taxon>Embryophyta</taxon>
        <taxon>Tracheophyta</taxon>
        <taxon>Spermatophyta</taxon>
        <taxon>Magnoliopsida</taxon>
        <taxon>Ranunculales</taxon>
        <taxon>Papaveraceae</taxon>
        <taxon>Papaveroideae</taxon>
        <taxon>Papaver</taxon>
    </lineage>
</organism>
<evidence type="ECO:0000313" key="16">
    <source>
        <dbReference type="Proteomes" id="UP001177140"/>
    </source>
</evidence>
<dbReference type="GO" id="GO:0000272">
    <property type="term" value="P:polysaccharide catabolic process"/>
    <property type="evidence" value="ECO:0007669"/>
    <property type="project" value="UniProtKB-KW"/>
</dbReference>
<sequence length="274" mass="29606">MATSTSMMNLLSVIGILLGVLSQTIVSQNCGCGPNICCSRYGNCGTTNQSCAVGCQQGPCTATPPAAKNVSISDIVTPTFFNGIITSVADSACAGKDFYSRKAFLDAVKSYPQFAKGGIYQKQEVAAFFAHVTHETEQFCYIEEINGASMDYCDKTSTQYPCAPGKLYYGRGPLMLSWNYNYGPAGKSIGFDGLNKPETVAKDPVISFKTALWFWMNNVHSVIISGQGFGETIRAINGAIECNEGDPGRDFLRVDYYMTYCTQLGVPPGDNLRC</sequence>
<evidence type="ECO:0000256" key="9">
    <source>
        <dbReference type="ARBA" id="ARBA00023326"/>
    </source>
</evidence>
<dbReference type="PANTHER" id="PTHR22595">
    <property type="entry name" value="CHITINASE-RELATED"/>
    <property type="match status" value="1"/>
</dbReference>
<keyword evidence="9" id="KW-0624">Polysaccharide degradation</keyword>
<reference evidence="15" key="1">
    <citation type="submission" date="2022-03" db="EMBL/GenBank/DDBJ databases">
        <title>A functionally conserved STORR gene fusion in Papaver species that diverged 16.8 million years ago.</title>
        <authorList>
            <person name="Catania T."/>
        </authorList>
    </citation>
    <scope>NUCLEOTIDE SEQUENCE</scope>
    <source>
        <strain evidence="15">S-191538</strain>
    </source>
</reference>
<dbReference type="CDD" id="cd00325">
    <property type="entry name" value="chitinase_GH19"/>
    <property type="match status" value="1"/>
</dbReference>
<evidence type="ECO:0000256" key="8">
    <source>
        <dbReference type="ARBA" id="ARBA00023295"/>
    </source>
</evidence>
<proteinExistence type="predicted"/>
<keyword evidence="3 12" id="KW-0147">Chitin-binding</keyword>